<accession>A0A6S5C0U4</accession>
<dbReference type="CDD" id="cd08413">
    <property type="entry name" value="PBP2_CysB_like"/>
    <property type="match status" value="1"/>
</dbReference>
<evidence type="ECO:0000256" key="2">
    <source>
        <dbReference type="ARBA" id="ARBA00023015"/>
    </source>
</evidence>
<dbReference type="PANTHER" id="PTHR30126">
    <property type="entry name" value="HTH-TYPE TRANSCRIPTIONAL REGULATOR"/>
    <property type="match status" value="1"/>
</dbReference>
<evidence type="ECO:0000259" key="5">
    <source>
        <dbReference type="PROSITE" id="PS50931"/>
    </source>
</evidence>
<dbReference type="InterPro" id="IPR036390">
    <property type="entry name" value="WH_DNA-bd_sf"/>
</dbReference>
<feature type="domain" description="HTH lysR-type" evidence="5">
    <location>
        <begin position="30"/>
        <end position="88"/>
    </location>
</feature>
<keyword evidence="2" id="KW-0805">Transcription regulation</keyword>
<evidence type="ECO:0000256" key="4">
    <source>
        <dbReference type="ARBA" id="ARBA00023163"/>
    </source>
</evidence>
<reference evidence="6 7" key="1">
    <citation type="submission" date="2019-12" db="EMBL/GenBank/DDBJ databases">
        <title>complete genome sequences of Aeromonas veronii str. WP3-W19-ESBL-03 isolated from wastewater treatment plant effluent.</title>
        <authorList>
            <person name="Sekizuka T."/>
            <person name="Itokawa K."/>
            <person name="Yatsu K."/>
            <person name="Inamine Y."/>
            <person name="Kuroda M."/>
        </authorList>
    </citation>
    <scope>NUCLEOTIDE SEQUENCE [LARGE SCALE GENOMIC DNA]</scope>
    <source>
        <strain evidence="6 7">WP3-W19-ESBL-03</strain>
    </source>
</reference>
<dbReference type="SUPFAM" id="SSF53850">
    <property type="entry name" value="Periplasmic binding protein-like II"/>
    <property type="match status" value="1"/>
</dbReference>
<sequence>MVGSQLRGLPRALLSTPAPLAAAARSLAQMNIARLKNFTEIVKNNFNISATAEKLYTSQPTLSKQMKMLEDELGLALFTRKGKNLVGLTSAGEQVMELAKGVVAQVEQLNQLSLGEQLATSGVLRIATTHTQARYKLPTVITEFSRRYPDVAINLHQGAPAQLAQMVQSGDVDMAIATESMYLFDELAAVPCHRWGRSVVVPHGHPLIDCQPLSMADLARYPLITYVFGFTGRSKMDKAFSRHGLSPKTVLTATDTDVIKHYVRLGMGVGVIASVAFDEGDREDLVSLNIDHLIASSATHICLRKHAHLRDYMYDFIHLYAPHISRETVQLHLINQPPAANMAELPWL</sequence>
<dbReference type="PROSITE" id="PS50931">
    <property type="entry name" value="HTH_LYSR"/>
    <property type="match status" value="1"/>
</dbReference>
<dbReference type="Pfam" id="PF00126">
    <property type="entry name" value="HTH_1"/>
    <property type="match status" value="1"/>
</dbReference>
<keyword evidence="4" id="KW-0804">Transcription</keyword>
<evidence type="ECO:0000256" key="3">
    <source>
        <dbReference type="ARBA" id="ARBA00023125"/>
    </source>
</evidence>
<dbReference type="GO" id="GO:0019344">
    <property type="term" value="P:cysteine biosynthetic process"/>
    <property type="evidence" value="ECO:0007669"/>
    <property type="project" value="TreeGrafter"/>
</dbReference>
<evidence type="ECO:0000313" key="6">
    <source>
        <dbReference type="EMBL" id="BBR38206.1"/>
    </source>
</evidence>
<dbReference type="Gene3D" id="1.10.10.10">
    <property type="entry name" value="Winged helix-like DNA-binding domain superfamily/Winged helix DNA-binding domain"/>
    <property type="match status" value="1"/>
</dbReference>
<organism evidence="6 7">
    <name type="scientific">Aeromonas veronii</name>
    <dbReference type="NCBI Taxonomy" id="654"/>
    <lineage>
        <taxon>Bacteria</taxon>
        <taxon>Pseudomonadati</taxon>
        <taxon>Pseudomonadota</taxon>
        <taxon>Gammaproteobacteria</taxon>
        <taxon>Aeromonadales</taxon>
        <taxon>Aeromonadaceae</taxon>
        <taxon>Aeromonas</taxon>
    </lineage>
</organism>
<name>A0A6S5C0U4_AERVE</name>
<dbReference type="Gene3D" id="3.40.190.10">
    <property type="entry name" value="Periplasmic binding protein-like II"/>
    <property type="match status" value="2"/>
</dbReference>
<dbReference type="InterPro" id="IPR036388">
    <property type="entry name" value="WH-like_DNA-bd_sf"/>
</dbReference>
<dbReference type="InterPro" id="IPR005119">
    <property type="entry name" value="LysR_subst-bd"/>
</dbReference>
<evidence type="ECO:0000256" key="1">
    <source>
        <dbReference type="ARBA" id="ARBA00009437"/>
    </source>
</evidence>
<gene>
    <name evidence="6" type="primary">cysB</name>
    <name evidence="6" type="ORF">WP3W19E03_07310</name>
</gene>
<dbReference type="AlphaFoldDB" id="A0A6S5C0U4"/>
<dbReference type="InterPro" id="IPR037423">
    <property type="entry name" value="CysB_PBP2"/>
</dbReference>
<dbReference type="SUPFAM" id="SSF46785">
    <property type="entry name" value="Winged helix' DNA-binding domain"/>
    <property type="match status" value="1"/>
</dbReference>
<comment type="similarity">
    <text evidence="1">Belongs to the LysR transcriptional regulatory family.</text>
</comment>
<dbReference type="PANTHER" id="PTHR30126:SF6">
    <property type="entry name" value="HTH-TYPE TRANSCRIPTIONAL REGULATOR CYSB-RELATED"/>
    <property type="match status" value="1"/>
</dbReference>
<dbReference type="InterPro" id="IPR000847">
    <property type="entry name" value="LysR_HTH_N"/>
</dbReference>
<evidence type="ECO:0000313" key="7">
    <source>
        <dbReference type="Proteomes" id="UP000515442"/>
    </source>
</evidence>
<keyword evidence="3" id="KW-0238">DNA-binding</keyword>
<dbReference type="EMBL" id="AP022038">
    <property type="protein sequence ID" value="BBR38206.1"/>
    <property type="molecule type" value="Genomic_DNA"/>
</dbReference>
<proteinExistence type="inferred from homology"/>
<dbReference type="Pfam" id="PF03466">
    <property type="entry name" value="LysR_substrate"/>
    <property type="match status" value="1"/>
</dbReference>
<dbReference type="Proteomes" id="UP000515442">
    <property type="component" value="Chromosome"/>
</dbReference>
<protein>
    <submittedName>
        <fullName evidence="6">Transcriptional regulator CysB</fullName>
    </submittedName>
</protein>
<dbReference type="PRINTS" id="PR00039">
    <property type="entry name" value="HTHLYSR"/>
</dbReference>
<dbReference type="GO" id="GO:0000976">
    <property type="term" value="F:transcription cis-regulatory region binding"/>
    <property type="evidence" value="ECO:0007669"/>
    <property type="project" value="TreeGrafter"/>
</dbReference>
<dbReference type="GO" id="GO:0003700">
    <property type="term" value="F:DNA-binding transcription factor activity"/>
    <property type="evidence" value="ECO:0007669"/>
    <property type="project" value="InterPro"/>
</dbReference>